<dbReference type="SUPFAM" id="SSF53448">
    <property type="entry name" value="Nucleotide-diphospho-sugar transferases"/>
    <property type="match status" value="1"/>
</dbReference>
<accession>A0A9Q0FY31</accession>
<protein>
    <recommendedName>
        <fullName evidence="3">UDP-sugar pyrophosphorylase</fullName>
    </recommendedName>
</protein>
<dbReference type="GO" id="GO:0006048">
    <property type="term" value="P:UDP-N-acetylglucosamine biosynthetic process"/>
    <property type="evidence" value="ECO:0007669"/>
    <property type="project" value="TreeGrafter"/>
</dbReference>
<dbReference type="InterPro" id="IPR029044">
    <property type="entry name" value="Nucleotide-diphossugar_trans"/>
</dbReference>
<gene>
    <name evidence="1" type="ORF">Tsubulata_038182</name>
</gene>
<evidence type="ECO:0000313" key="2">
    <source>
        <dbReference type="Proteomes" id="UP001141552"/>
    </source>
</evidence>
<dbReference type="GO" id="GO:0003977">
    <property type="term" value="F:UDP-N-acetylglucosamine diphosphorylase activity"/>
    <property type="evidence" value="ECO:0007669"/>
    <property type="project" value="TreeGrafter"/>
</dbReference>
<dbReference type="OrthoDB" id="532420at2759"/>
<dbReference type="PANTHER" id="PTHR11952">
    <property type="entry name" value="UDP- GLUCOSE PYROPHOSPHORYLASE"/>
    <property type="match status" value="1"/>
</dbReference>
<proteinExistence type="predicted"/>
<dbReference type="Proteomes" id="UP001141552">
    <property type="component" value="Unassembled WGS sequence"/>
</dbReference>
<sequence>MNCVGWWQVELAKMLVENGQTHLFQHWAEPGTHDPQKQSFFHQVERLNSSYPGGLESYIKTARELLADSKEGKNPFDGFTPSVPTGENLTFADENFIKFEETGVTEAQNAAFVLVAGGLGERLGYNGIKVALPVETTTGTCFLQQYIESVLALQEASHGRTQGLSPKS</sequence>
<dbReference type="PANTHER" id="PTHR11952:SF9">
    <property type="entry name" value="UDP-SUGAR PYROPHOSPHORYLASE"/>
    <property type="match status" value="1"/>
</dbReference>
<name>A0A9Q0FY31_9ROSI</name>
<evidence type="ECO:0000313" key="1">
    <source>
        <dbReference type="EMBL" id="KAJ4840049.1"/>
    </source>
</evidence>
<comment type="caution">
    <text evidence="1">The sequence shown here is derived from an EMBL/GenBank/DDBJ whole genome shotgun (WGS) entry which is preliminary data.</text>
</comment>
<reference evidence="1" key="2">
    <citation type="journal article" date="2023" name="Plants (Basel)">
        <title>Annotation of the Turnera subulata (Passifloraceae) Draft Genome Reveals the S-Locus Evolved after the Divergence of Turneroideae from Passifloroideae in a Stepwise Manner.</title>
        <authorList>
            <person name="Henning P.M."/>
            <person name="Roalson E.H."/>
            <person name="Mir W."/>
            <person name="McCubbin A.G."/>
            <person name="Shore J.S."/>
        </authorList>
    </citation>
    <scope>NUCLEOTIDE SEQUENCE</scope>
    <source>
        <strain evidence="1">F60SS</strain>
    </source>
</reference>
<dbReference type="AlphaFoldDB" id="A0A9Q0FY31"/>
<dbReference type="EMBL" id="JAKUCV010003128">
    <property type="protein sequence ID" value="KAJ4840049.1"/>
    <property type="molecule type" value="Genomic_DNA"/>
</dbReference>
<reference evidence="1" key="1">
    <citation type="submission" date="2022-02" db="EMBL/GenBank/DDBJ databases">
        <authorList>
            <person name="Henning P.M."/>
            <person name="McCubbin A.G."/>
            <person name="Shore J.S."/>
        </authorList>
    </citation>
    <scope>NUCLEOTIDE SEQUENCE</scope>
    <source>
        <strain evidence="1">F60SS</strain>
        <tissue evidence="1">Leaves</tissue>
    </source>
</reference>
<dbReference type="InterPro" id="IPR039741">
    <property type="entry name" value="UDP-sugar_pyrophosphorylase"/>
</dbReference>
<organism evidence="1 2">
    <name type="scientific">Turnera subulata</name>
    <dbReference type="NCBI Taxonomy" id="218843"/>
    <lineage>
        <taxon>Eukaryota</taxon>
        <taxon>Viridiplantae</taxon>
        <taxon>Streptophyta</taxon>
        <taxon>Embryophyta</taxon>
        <taxon>Tracheophyta</taxon>
        <taxon>Spermatophyta</taxon>
        <taxon>Magnoliopsida</taxon>
        <taxon>eudicotyledons</taxon>
        <taxon>Gunneridae</taxon>
        <taxon>Pentapetalae</taxon>
        <taxon>rosids</taxon>
        <taxon>fabids</taxon>
        <taxon>Malpighiales</taxon>
        <taxon>Passifloraceae</taxon>
        <taxon>Turnera</taxon>
    </lineage>
</organism>
<dbReference type="Gene3D" id="3.90.550.10">
    <property type="entry name" value="Spore Coat Polysaccharide Biosynthesis Protein SpsA, Chain A"/>
    <property type="match status" value="1"/>
</dbReference>
<keyword evidence="2" id="KW-1185">Reference proteome</keyword>
<evidence type="ECO:0008006" key="3">
    <source>
        <dbReference type="Google" id="ProtNLM"/>
    </source>
</evidence>